<evidence type="ECO:0000313" key="3">
    <source>
        <dbReference type="Proteomes" id="UP001060018"/>
    </source>
</evidence>
<dbReference type="InterPro" id="IPR051532">
    <property type="entry name" value="Ester_Hydrolysis_Enzymes"/>
</dbReference>
<dbReference type="Proteomes" id="UP001060018">
    <property type="component" value="Chromosome"/>
</dbReference>
<dbReference type="AlphaFoldDB" id="A0AA94Y056"/>
<feature type="domain" description="SGNH hydrolase-type esterase" evidence="1">
    <location>
        <begin position="9"/>
        <end position="185"/>
    </location>
</feature>
<evidence type="ECO:0000313" key="2">
    <source>
        <dbReference type="EMBL" id="UUX60098.1"/>
    </source>
</evidence>
<dbReference type="PANTHER" id="PTHR30383:SF5">
    <property type="entry name" value="SGNH HYDROLASE-TYPE ESTERASE DOMAIN-CONTAINING PROTEIN"/>
    <property type="match status" value="1"/>
</dbReference>
<dbReference type="InterPro" id="IPR036514">
    <property type="entry name" value="SGNH_hydro_sf"/>
</dbReference>
<dbReference type="PANTHER" id="PTHR30383">
    <property type="entry name" value="THIOESTERASE 1/PROTEASE 1/LYSOPHOSPHOLIPASE L1"/>
    <property type="match status" value="1"/>
</dbReference>
<organism evidence="2 3">
    <name type="scientific">Glutamicibacter halophytocola</name>
    <dbReference type="NCBI Taxonomy" id="1933880"/>
    <lineage>
        <taxon>Bacteria</taxon>
        <taxon>Bacillati</taxon>
        <taxon>Actinomycetota</taxon>
        <taxon>Actinomycetes</taxon>
        <taxon>Micrococcales</taxon>
        <taxon>Micrococcaceae</taxon>
        <taxon>Glutamicibacter</taxon>
    </lineage>
</organism>
<name>A0AA94Y056_9MICC</name>
<dbReference type="Gene3D" id="3.40.50.1110">
    <property type="entry name" value="SGNH hydrolase"/>
    <property type="match status" value="1"/>
</dbReference>
<dbReference type="RefSeq" id="WP_206693607.1">
    <property type="nucleotide sequence ID" value="NZ_CP042260.1"/>
</dbReference>
<dbReference type="SUPFAM" id="SSF52266">
    <property type="entry name" value="SGNH hydrolase"/>
    <property type="match status" value="1"/>
</dbReference>
<dbReference type="GO" id="GO:0004622">
    <property type="term" value="F:phosphatidylcholine lysophospholipase activity"/>
    <property type="evidence" value="ECO:0007669"/>
    <property type="project" value="TreeGrafter"/>
</dbReference>
<gene>
    <name evidence="2" type="ORF">NUH22_05660</name>
</gene>
<dbReference type="InterPro" id="IPR013830">
    <property type="entry name" value="SGNH_hydro"/>
</dbReference>
<reference evidence="2" key="1">
    <citation type="journal article" date="2022" name="Pest Manag. Sci.">
        <title>Glutamicibacter halophytocola-mediated host fitness of potato tuber moth on Solanaceae crops.</title>
        <authorList>
            <person name="Wang W."/>
            <person name="Xiao G."/>
            <person name="Du G."/>
            <person name="Chang L."/>
            <person name="Yang Y."/>
            <person name="Ye J."/>
            <person name="Chen B."/>
        </authorList>
    </citation>
    <scope>NUCLEOTIDE SEQUENCE</scope>
    <source>
        <strain evidence="2">S2</strain>
    </source>
</reference>
<dbReference type="Pfam" id="PF13472">
    <property type="entry name" value="Lipase_GDSL_2"/>
    <property type="match status" value="1"/>
</dbReference>
<protein>
    <submittedName>
        <fullName evidence="2">GDSL-type esterase/lipase family protein</fullName>
    </submittedName>
</protein>
<proteinExistence type="predicted"/>
<sequence>MGAALRVCFVGDSFVAGVGDETHRGWAGRLIARGIERGYALTGYNLGVRGDTSAMIRQRFEAECAARFPPGDHAVGVVFSFGVNDVIRWGAKPRVAVEDRIPNLAAILGAAGERNWPILMIGPPAIADDALNAELLELDAQMRAFCRSQMVPYLGVHEDLAGNDLWRREVAADDGAHPRAAGYDLLAGLASGAWDAWLQDVAARLEP</sequence>
<evidence type="ECO:0000259" key="1">
    <source>
        <dbReference type="Pfam" id="PF13472"/>
    </source>
</evidence>
<accession>A0AA94Y056</accession>
<dbReference type="EMBL" id="CP102487">
    <property type="protein sequence ID" value="UUX60098.1"/>
    <property type="molecule type" value="Genomic_DNA"/>
</dbReference>